<dbReference type="Gene3D" id="6.10.250.690">
    <property type="match status" value="1"/>
</dbReference>
<dbReference type="STRING" id="1616788.AR543_14470"/>
<dbReference type="Pfam" id="PF00486">
    <property type="entry name" value="Trans_reg_C"/>
    <property type="match status" value="1"/>
</dbReference>
<feature type="domain" description="OmpR/PhoB-type" evidence="9">
    <location>
        <begin position="126"/>
        <end position="224"/>
    </location>
</feature>
<keyword evidence="3" id="KW-0805">Transcription regulation</keyword>
<dbReference type="CDD" id="cd00383">
    <property type="entry name" value="trans_reg_C"/>
    <property type="match status" value="1"/>
</dbReference>
<evidence type="ECO:0000313" key="11">
    <source>
        <dbReference type="Proteomes" id="UP000078148"/>
    </source>
</evidence>
<dbReference type="GO" id="GO:0005829">
    <property type="term" value="C:cytosol"/>
    <property type="evidence" value="ECO:0007669"/>
    <property type="project" value="TreeGrafter"/>
</dbReference>
<dbReference type="InterPro" id="IPR016032">
    <property type="entry name" value="Sig_transdc_resp-reg_C-effctor"/>
</dbReference>
<dbReference type="SUPFAM" id="SSF52172">
    <property type="entry name" value="CheY-like"/>
    <property type="match status" value="1"/>
</dbReference>
<dbReference type="SMART" id="SM00862">
    <property type="entry name" value="Trans_reg_C"/>
    <property type="match status" value="1"/>
</dbReference>
<dbReference type="GO" id="GO:0032993">
    <property type="term" value="C:protein-DNA complex"/>
    <property type="evidence" value="ECO:0007669"/>
    <property type="project" value="TreeGrafter"/>
</dbReference>
<dbReference type="Gene3D" id="3.40.50.2300">
    <property type="match status" value="1"/>
</dbReference>
<evidence type="ECO:0000256" key="7">
    <source>
        <dbReference type="PROSITE-ProRule" id="PRU01091"/>
    </source>
</evidence>
<evidence type="ECO:0000259" key="9">
    <source>
        <dbReference type="PROSITE" id="PS51755"/>
    </source>
</evidence>
<dbReference type="EMBL" id="CP013023">
    <property type="protein sequence ID" value="ANF98829.1"/>
    <property type="molecule type" value="Genomic_DNA"/>
</dbReference>
<dbReference type="GO" id="GO:0006355">
    <property type="term" value="P:regulation of DNA-templated transcription"/>
    <property type="evidence" value="ECO:0007669"/>
    <property type="project" value="InterPro"/>
</dbReference>
<accession>A0A172ZMP7</accession>
<evidence type="ECO:0000256" key="6">
    <source>
        <dbReference type="PROSITE-ProRule" id="PRU00169"/>
    </source>
</evidence>
<dbReference type="InterPro" id="IPR001789">
    <property type="entry name" value="Sig_transdc_resp-reg_receiver"/>
</dbReference>
<evidence type="ECO:0000256" key="3">
    <source>
        <dbReference type="ARBA" id="ARBA00023015"/>
    </source>
</evidence>
<keyword evidence="1 6" id="KW-0597">Phosphoprotein</keyword>
<reference evidence="10 11" key="2">
    <citation type="journal article" date="2016" name="Int. J. Syst. Evol. Microbiol.">
        <title>Paenibacillus bovis sp. nov., isolated from raw yak (Bos grunniens) milk.</title>
        <authorList>
            <person name="Gao C."/>
            <person name="Han J."/>
            <person name="Liu Z."/>
            <person name="Xu X."/>
            <person name="Hang F."/>
            <person name="Wu Z."/>
        </authorList>
    </citation>
    <scope>NUCLEOTIDE SEQUENCE [LARGE SCALE GENOMIC DNA]</scope>
    <source>
        <strain evidence="10 11">BD3526</strain>
    </source>
</reference>
<dbReference type="InterPro" id="IPR036388">
    <property type="entry name" value="WH-like_DNA-bd_sf"/>
</dbReference>
<dbReference type="SUPFAM" id="SSF46894">
    <property type="entry name" value="C-terminal effector domain of the bipartite response regulators"/>
    <property type="match status" value="1"/>
</dbReference>
<protein>
    <submittedName>
        <fullName evidence="10">DNA-binding response regulator</fullName>
    </submittedName>
</protein>
<keyword evidence="5" id="KW-0804">Transcription</keyword>
<evidence type="ECO:0000256" key="5">
    <source>
        <dbReference type="ARBA" id="ARBA00023163"/>
    </source>
</evidence>
<feature type="modified residue" description="4-aspartylphosphate" evidence="6">
    <location>
        <position position="51"/>
    </location>
</feature>
<keyword evidence="11" id="KW-1185">Reference proteome</keyword>
<dbReference type="Pfam" id="PF00072">
    <property type="entry name" value="Response_reg"/>
    <property type="match status" value="1"/>
</dbReference>
<dbReference type="GO" id="GO:0000156">
    <property type="term" value="F:phosphorelay response regulator activity"/>
    <property type="evidence" value="ECO:0007669"/>
    <property type="project" value="TreeGrafter"/>
</dbReference>
<dbReference type="PROSITE" id="PS50110">
    <property type="entry name" value="RESPONSE_REGULATORY"/>
    <property type="match status" value="1"/>
</dbReference>
<evidence type="ECO:0000256" key="1">
    <source>
        <dbReference type="ARBA" id="ARBA00022553"/>
    </source>
</evidence>
<dbReference type="InterPro" id="IPR001867">
    <property type="entry name" value="OmpR/PhoB-type_DNA-bd"/>
</dbReference>
<reference evidence="11" key="1">
    <citation type="submission" date="2015-10" db="EMBL/GenBank/DDBJ databases">
        <title>Genome of Paenibacillus bovis sp. nov.</title>
        <authorList>
            <person name="Wu Z."/>
            <person name="Gao C."/>
            <person name="Liu Z."/>
            <person name="Zheng H."/>
        </authorList>
    </citation>
    <scope>NUCLEOTIDE SEQUENCE [LARGE SCALE GENOMIC DNA]</scope>
    <source>
        <strain evidence="11">BD3526</strain>
    </source>
</reference>
<dbReference type="PROSITE" id="PS51755">
    <property type="entry name" value="OMPR_PHOB"/>
    <property type="match status" value="1"/>
</dbReference>
<organism evidence="10 11">
    <name type="scientific">Paenibacillus bovis</name>
    <dbReference type="NCBI Taxonomy" id="1616788"/>
    <lineage>
        <taxon>Bacteria</taxon>
        <taxon>Bacillati</taxon>
        <taxon>Bacillota</taxon>
        <taxon>Bacilli</taxon>
        <taxon>Bacillales</taxon>
        <taxon>Paenibacillaceae</taxon>
        <taxon>Paenibacillus</taxon>
    </lineage>
</organism>
<dbReference type="PANTHER" id="PTHR48111:SF40">
    <property type="entry name" value="PHOSPHATE REGULON TRANSCRIPTIONAL REGULATORY PROTEIN PHOB"/>
    <property type="match status" value="1"/>
</dbReference>
<keyword evidence="4 7" id="KW-0238">DNA-binding</keyword>
<evidence type="ECO:0000259" key="8">
    <source>
        <dbReference type="PROSITE" id="PS50110"/>
    </source>
</evidence>
<proteinExistence type="predicted"/>
<dbReference type="InterPro" id="IPR011006">
    <property type="entry name" value="CheY-like_superfamily"/>
</dbReference>
<evidence type="ECO:0000256" key="4">
    <source>
        <dbReference type="ARBA" id="ARBA00023125"/>
    </source>
</evidence>
<dbReference type="Proteomes" id="UP000078148">
    <property type="component" value="Chromosome"/>
</dbReference>
<evidence type="ECO:0000256" key="2">
    <source>
        <dbReference type="ARBA" id="ARBA00023012"/>
    </source>
</evidence>
<dbReference type="Gene3D" id="1.10.10.10">
    <property type="entry name" value="Winged helix-like DNA-binding domain superfamily/Winged helix DNA-binding domain"/>
    <property type="match status" value="1"/>
</dbReference>
<dbReference type="GO" id="GO:0000976">
    <property type="term" value="F:transcription cis-regulatory region binding"/>
    <property type="evidence" value="ECO:0007669"/>
    <property type="project" value="TreeGrafter"/>
</dbReference>
<sequence>MNILICDDHIAVHESISAYLQAEHMEFASAFNGKQALLMLEKGKFDLVILDIMLPGLFGTEVCRQIRMSSTIPIIMLSAKGEEMDRITGLELGADDYITKPFSPREVIIRIKTILKRTHYAPAPQAELLQAGKMTINPNTQEVYIEEQRIEFTVKEIELLTLFLYNKGKILSREQILNKVWGYDYPGDTRAVDHLIKRIRKKFPKEPAGFEIKSIYGMGYKLETVL</sequence>
<keyword evidence="2" id="KW-0902">Two-component regulatory system</keyword>
<name>A0A172ZMP7_9BACL</name>
<dbReference type="PANTHER" id="PTHR48111">
    <property type="entry name" value="REGULATOR OF RPOS"/>
    <property type="match status" value="1"/>
</dbReference>
<dbReference type="InterPro" id="IPR039420">
    <property type="entry name" value="WalR-like"/>
</dbReference>
<dbReference type="SMART" id="SM00448">
    <property type="entry name" value="REC"/>
    <property type="match status" value="1"/>
</dbReference>
<dbReference type="KEGG" id="pbv:AR543_14470"/>
<evidence type="ECO:0000313" key="10">
    <source>
        <dbReference type="EMBL" id="ANF98829.1"/>
    </source>
</evidence>
<feature type="domain" description="Response regulatory" evidence="8">
    <location>
        <begin position="2"/>
        <end position="115"/>
    </location>
</feature>
<gene>
    <name evidence="10" type="ORF">AR543_14470</name>
</gene>
<dbReference type="AlphaFoldDB" id="A0A172ZMP7"/>
<feature type="DNA-binding region" description="OmpR/PhoB-type" evidence="7">
    <location>
        <begin position="126"/>
        <end position="224"/>
    </location>
</feature>
<dbReference type="FunFam" id="3.40.50.2300:FF:000001">
    <property type="entry name" value="DNA-binding response regulator PhoB"/>
    <property type="match status" value="1"/>
</dbReference>